<gene>
    <name evidence="1" type="ORF">mRhiFer1_010146</name>
</gene>
<organism evidence="1 2">
    <name type="scientific">Rhinolophus ferrumequinum</name>
    <name type="common">Greater horseshoe bat</name>
    <dbReference type="NCBI Taxonomy" id="59479"/>
    <lineage>
        <taxon>Eukaryota</taxon>
        <taxon>Metazoa</taxon>
        <taxon>Chordata</taxon>
        <taxon>Craniata</taxon>
        <taxon>Vertebrata</taxon>
        <taxon>Euteleostomi</taxon>
        <taxon>Mammalia</taxon>
        <taxon>Eutheria</taxon>
        <taxon>Laurasiatheria</taxon>
        <taxon>Chiroptera</taxon>
        <taxon>Yinpterochiroptera</taxon>
        <taxon>Rhinolophoidea</taxon>
        <taxon>Rhinolophidae</taxon>
        <taxon>Rhinolophinae</taxon>
        <taxon>Rhinolophus</taxon>
    </lineage>
</organism>
<sequence>MFCTVSRAGRVLCKVVDACITVQALLPTSCHIQLQMWQEAPKQHKRPVPRTATCALGLSILWVKVNCEHLDWARRQMPVTWDFSVPSSTQTSESCLCMYIVKSPFSTGTIEKTTYDLYPPAAWASWLGLDLMNTTAVAALSGPNLDLDQKLKNGSCWN</sequence>
<proteinExistence type="predicted"/>
<dbReference type="AlphaFoldDB" id="A0A7J7XQ14"/>
<evidence type="ECO:0000313" key="2">
    <source>
        <dbReference type="Proteomes" id="UP000585614"/>
    </source>
</evidence>
<protein>
    <submittedName>
        <fullName evidence="1">Uncharacterized protein</fullName>
    </submittedName>
</protein>
<accession>A0A7J7XQ14</accession>
<dbReference type="EMBL" id="JACAGC010000008">
    <property type="protein sequence ID" value="KAF6351638.1"/>
    <property type="molecule type" value="Genomic_DNA"/>
</dbReference>
<comment type="caution">
    <text evidence="1">The sequence shown here is derived from an EMBL/GenBank/DDBJ whole genome shotgun (WGS) entry which is preliminary data.</text>
</comment>
<evidence type="ECO:0000313" key="1">
    <source>
        <dbReference type="EMBL" id="KAF6351638.1"/>
    </source>
</evidence>
<name>A0A7J7XQ14_RHIFE</name>
<reference evidence="1 2" key="1">
    <citation type="journal article" date="2020" name="Nature">
        <title>Six reference-quality genomes reveal evolution of bat adaptations.</title>
        <authorList>
            <person name="Jebb D."/>
            <person name="Huang Z."/>
            <person name="Pippel M."/>
            <person name="Hughes G.M."/>
            <person name="Lavrichenko K."/>
            <person name="Devanna P."/>
            <person name="Winkler S."/>
            <person name="Jermiin L.S."/>
            <person name="Skirmuntt E.C."/>
            <person name="Katzourakis A."/>
            <person name="Burkitt-Gray L."/>
            <person name="Ray D.A."/>
            <person name="Sullivan K.A.M."/>
            <person name="Roscito J.G."/>
            <person name="Kirilenko B.M."/>
            <person name="Davalos L.M."/>
            <person name="Corthals A.P."/>
            <person name="Power M.L."/>
            <person name="Jones G."/>
            <person name="Ransome R.D."/>
            <person name="Dechmann D.K.N."/>
            <person name="Locatelli A.G."/>
            <person name="Puechmaille S.J."/>
            <person name="Fedrigo O."/>
            <person name="Jarvis E.D."/>
            <person name="Hiller M."/>
            <person name="Vernes S.C."/>
            <person name="Myers E.W."/>
            <person name="Teeling E.C."/>
        </authorList>
    </citation>
    <scope>NUCLEOTIDE SEQUENCE [LARGE SCALE GENOMIC DNA]</scope>
    <source>
        <strain evidence="1">MRhiFer1</strain>
        <tissue evidence="1">Lung</tissue>
    </source>
</reference>
<dbReference type="Proteomes" id="UP000585614">
    <property type="component" value="Unassembled WGS sequence"/>
</dbReference>